<evidence type="ECO:0000313" key="4">
    <source>
        <dbReference type="EMBL" id="AIE94176.1"/>
    </source>
</evidence>
<keyword evidence="2" id="KW-0687">Ribonucleoprotein</keyword>
<dbReference type="SUPFAM" id="SSF54189">
    <property type="entry name" value="Ribosomal proteins S24e, L23 and L15e"/>
    <property type="match status" value="1"/>
</dbReference>
<proteinExistence type="predicted"/>
<dbReference type="InterPro" id="IPR012677">
    <property type="entry name" value="Nucleotide-bd_a/b_plait_sf"/>
</dbReference>
<dbReference type="GO" id="GO:0006412">
    <property type="term" value="P:translation"/>
    <property type="evidence" value="ECO:0007669"/>
    <property type="project" value="InterPro"/>
</dbReference>
<dbReference type="Gene3D" id="3.30.70.330">
    <property type="match status" value="1"/>
</dbReference>
<dbReference type="InterPro" id="IPR012678">
    <property type="entry name" value="Ribosomal_uL23/eL15/eS24_sf"/>
</dbReference>
<organism evidence="4">
    <name type="scientific">uncultured marine group II/III euryarchaeote AD1000_44_A09</name>
    <dbReference type="NCBI Taxonomy" id="1457774"/>
    <lineage>
        <taxon>Archaea</taxon>
        <taxon>Methanobacteriati</taxon>
        <taxon>Methanobacteriota</taxon>
        <taxon>environmental samples</taxon>
    </lineage>
</organism>
<dbReference type="GO" id="GO:1990904">
    <property type="term" value="C:ribonucleoprotein complex"/>
    <property type="evidence" value="ECO:0007669"/>
    <property type="project" value="UniProtKB-KW"/>
</dbReference>
<dbReference type="GO" id="GO:0005840">
    <property type="term" value="C:ribosome"/>
    <property type="evidence" value="ECO:0007669"/>
    <property type="project" value="UniProtKB-KW"/>
</dbReference>
<dbReference type="EMBL" id="KF900416">
    <property type="protein sequence ID" value="AIE94176.1"/>
    <property type="molecule type" value="Genomic_DNA"/>
</dbReference>
<protein>
    <recommendedName>
        <fullName evidence="3">30S ribosomal protein S24e</fullName>
    </recommendedName>
</protein>
<dbReference type="InterPro" id="IPR001976">
    <property type="entry name" value="Ribosomal_eS24"/>
</dbReference>
<dbReference type="GO" id="GO:0003735">
    <property type="term" value="F:structural constituent of ribosome"/>
    <property type="evidence" value="ECO:0007669"/>
    <property type="project" value="InterPro"/>
</dbReference>
<name>A0A075FXH7_9EURY</name>
<dbReference type="AlphaFoldDB" id="A0A075FXH7"/>
<reference evidence="4" key="1">
    <citation type="journal article" date="2014" name="Genome Biol. Evol.">
        <title>Pangenome evidence for extensive interdomain horizontal transfer affecting lineage core and shell genes in uncultured planktonic thaumarchaeota and euryarchaeota.</title>
        <authorList>
            <person name="Deschamps P."/>
            <person name="Zivanovic Y."/>
            <person name="Moreira D."/>
            <person name="Rodriguez-Valera F."/>
            <person name="Lopez-Garcia P."/>
        </authorList>
    </citation>
    <scope>NUCLEOTIDE SEQUENCE</scope>
</reference>
<evidence type="ECO:0000256" key="2">
    <source>
        <dbReference type="ARBA" id="ARBA00023274"/>
    </source>
</evidence>
<keyword evidence="1 4" id="KW-0689">Ribosomal protein</keyword>
<evidence type="ECO:0000256" key="1">
    <source>
        <dbReference type="ARBA" id="ARBA00022980"/>
    </source>
</evidence>
<evidence type="ECO:0000256" key="3">
    <source>
        <dbReference type="ARBA" id="ARBA00035358"/>
    </source>
</evidence>
<accession>A0A075FXH7</accession>
<dbReference type="Pfam" id="PF01282">
    <property type="entry name" value="Ribosomal_S24e"/>
    <property type="match status" value="1"/>
</dbReference>
<sequence>MEIIERKENPLLNRVELRFRWEHSTESTPTLAEMVAAAAKAEPGSKKELTFVKDVSTRYGRPQTTGIALIYGDSEAATLEPEYVHKRHAKLNPKSEGGDE</sequence>